<dbReference type="CDD" id="cd02440">
    <property type="entry name" value="AdoMet_MTases"/>
    <property type="match status" value="1"/>
</dbReference>
<dbReference type="AlphaFoldDB" id="A0A812QXP5"/>
<proteinExistence type="predicted"/>
<dbReference type="SUPFAM" id="SSF46565">
    <property type="entry name" value="Chaperone J-domain"/>
    <property type="match status" value="1"/>
</dbReference>
<evidence type="ECO:0000259" key="1">
    <source>
        <dbReference type="PROSITE" id="PS50076"/>
    </source>
</evidence>
<dbReference type="Gene3D" id="1.10.287.110">
    <property type="entry name" value="DnaJ domain"/>
    <property type="match status" value="1"/>
</dbReference>
<comment type="caution">
    <text evidence="2">The sequence shown here is derived from an EMBL/GenBank/DDBJ whole genome shotgun (WGS) entry which is preliminary data.</text>
</comment>
<organism evidence="2 3">
    <name type="scientific">Symbiodinium pilosum</name>
    <name type="common">Dinoflagellate</name>
    <dbReference type="NCBI Taxonomy" id="2952"/>
    <lineage>
        <taxon>Eukaryota</taxon>
        <taxon>Sar</taxon>
        <taxon>Alveolata</taxon>
        <taxon>Dinophyceae</taxon>
        <taxon>Suessiales</taxon>
        <taxon>Symbiodiniaceae</taxon>
        <taxon>Symbiodinium</taxon>
    </lineage>
</organism>
<gene>
    <name evidence="2" type="primary">l(2)tid</name>
    <name evidence="2" type="ORF">SPIL2461_LOCUS10112</name>
</gene>
<dbReference type="InterPro" id="IPR013216">
    <property type="entry name" value="Methyltransf_11"/>
</dbReference>
<dbReference type="InterPro" id="IPR029063">
    <property type="entry name" value="SAM-dependent_MTases_sf"/>
</dbReference>
<dbReference type="CDD" id="cd06257">
    <property type="entry name" value="DnaJ"/>
    <property type="match status" value="1"/>
</dbReference>
<dbReference type="PANTHER" id="PTHR43591:SF24">
    <property type="entry name" value="2-METHOXY-6-POLYPRENYL-1,4-BENZOQUINOL METHYLASE, MITOCHONDRIAL"/>
    <property type="match status" value="1"/>
</dbReference>
<evidence type="ECO:0000313" key="2">
    <source>
        <dbReference type="EMBL" id="CAE7409987.1"/>
    </source>
</evidence>
<keyword evidence="3" id="KW-1185">Reference proteome</keyword>
<dbReference type="Proteomes" id="UP000649617">
    <property type="component" value="Unassembled WGS sequence"/>
</dbReference>
<dbReference type="PROSITE" id="PS50076">
    <property type="entry name" value="DNAJ_2"/>
    <property type="match status" value="1"/>
</dbReference>
<evidence type="ECO:0000313" key="3">
    <source>
        <dbReference type="Proteomes" id="UP000649617"/>
    </source>
</evidence>
<dbReference type="Pfam" id="PF08241">
    <property type="entry name" value="Methyltransf_11"/>
    <property type="match status" value="1"/>
</dbReference>
<dbReference type="PRINTS" id="PR00625">
    <property type="entry name" value="JDOMAIN"/>
</dbReference>
<dbReference type="PANTHER" id="PTHR43591">
    <property type="entry name" value="METHYLTRANSFERASE"/>
    <property type="match status" value="1"/>
</dbReference>
<feature type="non-terminal residue" evidence="2">
    <location>
        <position position="494"/>
    </location>
</feature>
<protein>
    <submittedName>
        <fullName evidence="2">L(2)tid protein</fullName>
    </submittedName>
</protein>
<dbReference type="GO" id="GO:0008757">
    <property type="term" value="F:S-adenosylmethionine-dependent methyltransferase activity"/>
    <property type="evidence" value="ECO:0007669"/>
    <property type="project" value="InterPro"/>
</dbReference>
<sequence>VSSLPLWGLTLVFVTKGPWTQKDGRRRATAGLPRSAVAEEVAEIDTEEVAELDNELAPPVDLKKTPWEALDVAFQAEGLRCWGPGYDGKVPGYIAECLRRENPASSDEPPFRRRWLKRKEEESEEAPDPYITLGVATDATLKEIRKAYIKLAKETHPDTGGDAVAFQDVLLAYRILSDEERRKEFDKTGEDTGDAKEEERKVRVADLSILRDAVDNHREVRWEWGMENLAGQTGTVQFDDPDTGLTEVVMWLSPDDGFSAWLPSEVLTYLNPDGEEQPYEFYQQALMRLNKGQIVKIEPYEKQMSRAIEYSLGWQAHDSGAMQKPDPLRDAAFAQVFFKKDREAEDRGVVLDIGCGTGDGSRLFATSRKFDLVFGLDNNSTALFQARQESEDEQIGPEQGLFLLRADAEELPFRDQQIDYVWWSFGWNEVERPEAVLQGIYRILRVGGRVAIATGSGKPLAKEIQAKLAEVGFAETSIYPPRSRVFLNYATKLR</sequence>
<dbReference type="OrthoDB" id="416496at2759"/>
<dbReference type="Pfam" id="PF00226">
    <property type="entry name" value="DnaJ"/>
    <property type="match status" value="1"/>
</dbReference>
<reference evidence="2" key="1">
    <citation type="submission" date="2021-02" db="EMBL/GenBank/DDBJ databases">
        <authorList>
            <person name="Dougan E. K."/>
            <person name="Rhodes N."/>
            <person name="Thang M."/>
            <person name="Chan C."/>
        </authorList>
    </citation>
    <scope>NUCLEOTIDE SEQUENCE</scope>
</reference>
<name>A0A812QXP5_SYMPI</name>
<feature type="domain" description="J" evidence="1">
    <location>
        <begin position="128"/>
        <end position="189"/>
    </location>
</feature>
<accession>A0A812QXP5</accession>
<dbReference type="Gene3D" id="3.40.50.150">
    <property type="entry name" value="Vaccinia Virus protein VP39"/>
    <property type="match status" value="1"/>
</dbReference>
<dbReference type="EMBL" id="CAJNIZ010018446">
    <property type="protein sequence ID" value="CAE7409987.1"/>
    <property type="molecule type" value="Genomic_DNA"/>
</dbReference>
<dbReference type="SMART" id="SM00271">
    <property type="entry name" value="DnaJ"/>
    <property type="match status" value="1"/>
</dbReference>
<dbReference type="InterPro" id="IPR001623">
    <property type="entry name" value="DnaJ_domain"/>
</dbReference>
<dbReference type="SUPFAM" id="SSF53335">
    <property type="entry name" value="S-adenosyl-L-methionine-dependent methyltransferases"/>
    <property type="match status" value="1"/>
</dbReference>
<dbReference type="InterPro" id="IPR036869">
    <property type="entry name" value="J_dom_sf"/>
</dbReference>